<name>A0ABY0IS95_9RHOO</name>
<comment type="caution">
    <text evidence="3">The sequence shown here is derived from an EMBL/GenBank/DDBJ whole genome shotgun (WGS) entry which is preliminary data.</text>
</comment>
<keyword evidence="4" id="KW-1185">Reference proteome</keyword>
<dbReference type="Proteomes" id="UP000292136">
    <property type="component" value="Unassembled WGS sequence"/>
</dbReference>
<dbReference type="EMBL" id="SHKM01000002">
    <property type="protein sequence ID" value="RZT76569.1"/>
    <property type="molecule type" value="Genomic_DNA"/>
</dbReference>
<dbReference type="PANTHER" id="PTHR30535:SF35">
    <property type="entry name" value="PERIPLASMIC BINDING PROTEIN"/>
    <property type="match status" value="1"/>
</dbReference>
<dbReference type="InterPro" id="IPR002491">
    <property type="entry name" value="ABC_transptr_periplasmic_BD"/>
</dbReference>
<evidence type="ECO:0000313" key="4">
    <source>
        <dbReference type="Proteomes" id="UP000292136"/>
    </source>
</evidence>
<feature type="domain" description="Fe/B12 periplasmic-binding" evidence="2">
    <location>
        <begin position="23"/>
        <end position="269"/>
    </location>
</feature>
<dbReference type="NCBIfam" id="NF038402">
    <property type="entry name" value="TroA_like"/>
    <property type="match status" value="1"/>
</dbReference>
<protein>
    <submittedName>
        <fullName evidence="3">ABC-type Fe3+-hydroxamate transport system substrate-binding protein</fullName>
    </submittedName>
</protein>
<dbReference type="PROSITE" id="PS50983">
    <property type="entry name" value="FE_B12_PBP"/>
    <property type="match status" value="1"/>
</dbReference>
<dbReference type="RefSeq" id="WP_130459711.1">
    <property type="nucleotide sequence ID" value="NZ_SHKM01000002.1"/>
</dbReference>
<reference evidence="3 4" key="1">
    <citation type="submission" date="2019-02" db="EMBL/GenBank/DDBJ databases">
        <title>Genomic Encyclopedia of Type Strains, Phase IV (KMG-IV): sequencing the most valuable type-strain genomes for metagenomic binning, comparative biology and taxonomic classification.</title>
        <authorList>
            <person name="Goeker M."/>
        </authorList>
    </citation>
    <scope>NUCLEOTIDE SEQUENCE [LARGE SCALE GENOMIC DNA]</scope>
    <source>
        <strain evidence="3 4">DSM 21223</strain>
    </source>
</reference>
<dbReference type="InterPro" id="IPR050902">
    <property type="entry name" value="ABC_Transporter_SBP"/>
</dbReference>
<accession>A0ABY0IS95</accession>
<evidence type="ECO:0000259" key="2">
    <source>
        <dbReference type="PROSITE" id="PS50983"/>
    </source>
</evidence>
<dbReference type="PANTHER" id="PTHR30535">
    <property type="entry name" value="VITAMIN B12-BINDING PROTEIN"/>
    <property type="match status" value="1"/>
</dbReference>
<dbReference type="Gene3D" id="3.40.50.1980">
    <property type="entry name" value="Nitrogenase molybdenum iron protein domain"/>
    <property type="match status" value="2"/>
</dbReference>
<dbReference type="SUPFAM" id="SSF53807">
    <property type="entry name" value="Helical backbone' metal receptor"/>
    <property type="match status" value="1"/>
</dbReference>
<keyword evidence="1" id="KW-0732">Signal</keyword>
<gene>
    <name evidence="3" type="ORF">EV678_2447</name>
</gene>
<evidence type="ECO:0000313" key="3">
    <source>
        <dbReference type="EMBL" id="RZT76569.1"/>
    </source>
</evidence>
<dbReference type="InterPro" id="IPR054828">
    <property type="entry name" value="Vit_B12_bind_prot"/>
</dbReference>
<proteinExistence type="predicted"/>
<sequence length="269" mass="29271">MMQWPDALGKPHPAWSAARGELRLVSLVPSITELLWDLGLGPQLVGRTGFCVHPRQALQAVPKVGGTKGFSVEKIRALAPTHVIVNVDENRREEVAALEAFVPHIVVTHPLGPDDNPALYRLLGHLFGKEGEAERLCADYAAARAELAAAVADLPRETVLYLIWKKPWMSISRDTYISRMLAAAGWDSLPADGAERYPEVDLALARQAGRILLPSEPYPFRDKDALELAADPAASGTPVLTVDGEMISWYGSRAIAGLRYLAALRQSLA</sequence>
<dbReference type="Pfam" id="PF01497">
    <property type="entry name" value="Peripla_BP_2"/>
    <property type="match status" value="1"/>
</dbReference>
<evidence type="ECO:0000256" key="1">
    <source>
        <dbReference type="ARBA" id="ARBA00022729"/>
    </source>
</evidence>
<organism evidence="3 4">
    <name type="scientific">Azospira oryzae</name>
    <dbReference type="NCBI Taxonomy" id="146939"/>
    <lineage>
        <taxon>Bacteria</taxon>
        <taxon>Pseudomonadati</taxon>
        <taxon>Pseudomonadota</taxon>
        <taxon>Betaproteobacteria</taxon>
        <taxon>Rhodocyclales</taxon>
        <taxon>Rhodocyclaceae</taxon>
        <taxon>Azospira</taxon>
    </lineage>
</organism>